<dbReference type="Proteomes" id="UP001501638">
    <property type="component" value="Unassembled WGS sequence"/>
</dbReference>
<comment type="caution">
    <text evidence="2">The sequence shown here is derived from an EMBL/GenBank/DDBJ whole genome shotgun (WGS) entry which is preliminary data.</text>
</comment>
<feature type="region of interest" description="Disordered" evidence="1">
    <location>
        <begin position="92"/>
        <end position="121"/>
    </location>
</feature>
<proteinExistence type="predicted"/>
<gene>
    <name evidence="2" type="ORF">GCM10010405_48210</name>
</gene>
<dbReference type="RefSeq" id="WP_344327076.1">
    <property type="nucleotide sequence ID" value="NZ_BAAASZ010000032.1"/>
</dbReference>
<keyword evidence="2" id="KW-0449">Lipoprotein</keyword>
<evidence type="ECO:0000313" key="3">
    <source>
        <dbReference type="Proteomes" id="UP001501638"/>
    </source>
</evidence>
<organism evidence="2 3">
    <name type="scientific">Streptomyces macrosporus</name>
    <dbReference type="NCBI Taxonomy" id="44032"/>
    <lineage>
        <taxon>Bacteria</taxon>
        <taxon>Bacillati</taxon>
        <taxon>Actinomycetota</taxon>
        <taxon>Actinomycetes</taxon>
        <taxon>Kitasatosporales</taxon>
        <taxon>Streptomycetaceae</taxon>
        <taxon>Streptomyces</taxon>
    </lineage>
</organism>
<keyword evidence="3" id="KW-1185">Reference proteome</keyword>
<accession>A0ABN3KIF7</accession>
<name>A0ABN3KIF7_9ACTN</name>
<dbReference type="EMBL" id="BAAASZ010000032">
    <property type="protein sequence ID" value="GAA2458309.1"/>
    <property type="molecule type" value="Genomic_DNA"/>
</dbReference>
<reference evidence="2 3" key="1">
    <citation type="journal article" date="2019" name="Int. J. Syst. Evol. Microbiol.">
        <title>The Global Catalogue of Microorganisms (GCM) 10K type strain sequencing project: providing services to taxonomists for standard genome sequencing and annotation.</title>
        <authorList>
            <consortium name="The Broad Institute Genomics Platform"/>
            <consortium name="The Broad Institute Genome Sequencing Center for Infectious Disease"/>
            <person name="Wu L."/>
            <person name="Ma J."/>
        </authorList>
    </citation>
    <scope>NUCLEOTIDE SEQUENCE [LARGE SCALE GENOMIC DNA]</scope>
    <source>
        <strain evidence="2 3">JCM 6305</strain>
    </source>
</reference>
<evidence type="ECO:0000313" key="2">
    <source>
        <dbReference type="EMBL" id="GAA2458309.1"/>
    </source>
</evidence>
<protein>
    <submittedName>
        <fullName evidence="2">Lipoprotein</fullName>
    </submittedName>
</protein>
<sequence>MPIDSRPRRRSLLATGVTGAAALLLTGCSDEAREVVERERASLARRLRRRAARDSAELLDRYDRTIAAHPSLAERLRPLRADVARHVTAFGGTASRGSASPRAQASPEAARNAGADTTVPEDSGRALAALADAERATADARTRALLDAPPELARLLASVAAAGAVHAYLLTNGER</sequence>
<dbReference type="PROSITE" id="PS51257">
    <property type="entry name" value="PROKAR_LIPOPROTEIN"/>
    <property type="match status" value="1"/>
</dbReference>
<evidence type="ECO:0000256" key="1">
    <source>
        <dbReference type="SAM" id="MobiDB-lite"/>
    </source>
</evidence>